<name>A0A381FPK8_9FLAO</name>
<dbReference type="Proteomes" id="UP000254282">
    <property type="component" value="Unassembled WGS sequence"/>
</dbReference>
<dbReference type="RefSeq" id="WP_394363946.1">
    <property type="nucleotide sequence ID" value="NZ_CP033928.1"/>
</dbReference>
<gene>
    <name evidence="1" type="ORF">NCTC13532_04088</name>
</gene>
<reference evidence="1 2" key="1">
    <citation type="submission" date="2018-06" db="EMBL/GenBank/DDBJ databases">
        <authorList>
            <consortium name="Pathogen Informatics"/>
            <person name="Doyle S."/>
        </authorList>
    </citation>
    <scope>NUCLEOTIDE SEQUENCE [LARGE SCALE GENOMIC DNA]</scope>
    <source>
        <strain evidence="1 2">NCTC13532</strain>
    </source>
</reference>
<dbReference type="STRING" id="254.SAMN05421682_11047"/>
<dbReference type="EMBL" id="UFVR01000004">
    <property type="protein sequence ID" value="SUX48471.1"/>
    <property type="molecule type" value="Genomic_DNA"/>
</dbReference>
<dbReference type="Gene3D" id="2.180.10.10">
    <property type="entry name" value="RHS repeat-associated core"/>
    <property type="match status" value="1"/>
</dbReference>
<proteinExistence type="predicted"/>
<evidence type="ECO:0000313" key="1">
    <source>
        <dbReference type="EMBL" id="SUX48471.1"/>
    </source>
</evidence>
<accession>A0A381FPK8</accession>
<sequence>MTNYVYRADETKVKKLFGDIETNYLDGFKYKSTKPSEGSSGGGFVIIDPNEVAVMKLRIIPTSEGYFDVLTNQYIYNYTDHLGNVRL</sequence>
<evidence type="ECO:0000313" key="2">
    <source>
        <dbReference type="Proteomes" id="UP000254282"/>
    </source>
</evidence>
<organism evidence="1 2">
    <name type="scientific">Chryseobacterium indoltheticum</name>
    <dbReference type="NCBI Taxonomy" id="254"/>
    <lineage>
        <taxon>Bacteria</taxon>
        <taxon>Pseudomonadati</taxon>
        <taxon>Bacteroidota</taxon>
        <taxon>Flavobacteriia</taxon>
        <taxon>Flavobacteriales</taxon>
        <taxon>Weeksellaceae</taxon>
        <taxon>Chryseobacterium group</taxon>
        <taxon>Chryseobacterium</taxon>
    </lineage>
</organism>
<dbReference type="AlphaFoldDB" id="A0A381FPK8"/>
<protein>
    <submittedName>
        <fullName evidence="1">Uncharacterized protein</fullName>
    </submittedName>
</protein>